<feature type="transmembrane region" description="Helical" evidence="5">
    <location>
        <begin position="6"/>
        <end position="23"/>
    </location>
</feature>
<keyword evidence="3 5" id="KW-1133">Transmembrane helix</keyword>
<dbReference type="Proteomes" id="UP000046393">
    <property type="component" value="Unplaced"/>
</dbReference>
<evidence type="ECO:0000256" key="2">
    <source>
        <dbReference type="ARBA" id="ARBA00022692"/>
    </source>
</evidence>
<sequence>MALHFLIFPVFHWIYELADIGWIPTFTLMIYFKQCLMFTFNVVCCSVYIPLYLFMKLFNSLWCLDVSNAALRYANIRTKKFQTFSYFLYVFVVIIIVIEVKLMNKYFEYVWSAKGIKIGSRLDFIERNWPYYMGFGALLAAIGIIFTQFIISYLIFGMCFPFFIISAYVVCTCYLDKFGLLSSCTIVTSILLQLLKAAFDALKCYMWRLKVIF</sequence>
<dbReference type="STRING" id="451379.A0A0N5AM07"/>
<keyword evidence="6" id="KW-1185">Reference proteome</keyword>
<evidence type="ECO:0000313" key="7">
    <source>
        <dbReference type="WBParaSite" id="SMUV_0000559501-mRNA-1"/>
    </source>
</evidence>
<name>A0A0N5AM07_9BILA</name>
<keyword evidence="4 5" id="KW-0472">Membrane</keyword>
<feature type="transmembrane region" description="Helical" evidence="5">
    <location>
        <begin position="86"/>
        <end position="107"/>
    </location>
</feature>
<dbReference type="GO" id="GO:0005783">
    <property type="term" value="C:endoplasmic reticulum"/>
    <property type="evidence" value="ECO:0007669"/>
    <property type="project" value="TreeGrafter"/>
</dbReference>
<protein>
    <submittedName>
        <fullName evidence="7">G-protein coupled receptors family 1 profile domain-containing protein</fullName>
    </submittedName>
</protein>
<dbReference type="AlphaFoldDB" id="A0A0N5AM07"/>
<feature type="transmembrane region" description="Helical" evidence="5">
    <location>
        <begin position="35"/>
        <end position="55"/>
    </location>
</feature>
<organism evidence="6 7">
    <name type="scientific">Syphacia muris</name>
    <dbReference type="NCBI Taxonomy" id="451379"/>
    <lineage>
        <taxon>Eukaryota</taxon>
        <taxon>Metazoa</taxon>
        <taxon>Ecdysozoa</taxon>
        <taxon>Nematoda</taxon>
        <taxon>Chromadorea</taxon>
        <taxon>Rhabditida</taxon>
        <taxon>Spirurina</taxon>
        <taxon>Oxyuridomorpha</taxon>
        <taxon>Oxyuroidea</taxon>
        <taxon>Oxyuridae</taxon>
        <taxon>Syphacia</taxon>
    </lineage>
</organism>
<evidence type="ECO:0000256" key="5">
    <source>
        <dbReference type="SAM" id="Phobius"/>
    </source>
</evidence>
<feature type="transmembrane region" description="Helical" evidence="5">
    <location>
        <begin position="178"/>
        <end position="199"/>
    </location>
</feature>
<feature type="transmembrane region" description="Helical" evidence="5">
    <location>
        <begin position="128"/>
        <end position="147"/>
    </location>
</feature>
<dbReference type="GO" id="GO:0016020">
    <property type="term" value="C:membrane"/>
    <property type="evidence" value="ECO:0007669"/>
    <property type="project" value="UniProtKB-SubCell"/>
</dbReference>
<comment type="subcellular location">
    <subcellularLocation>
        <location evidence="1">Membrane</location>
        <topology evidence="1">Multi-pass membrane protein</topology>
    </subcellularLocation>
</comment>
<dbReference type="PANTHER" id="PTHR21389">
    <property type="entry name" value="P53 INDUCED PROTEIN"/>
    <property type="match status" value="1"/>
</dbReference>
<dbReference type="WBParaSite" id="SMUV_0000559501-mRNA-1">
    <property type="protein sequence ID" value="SMUV_0000559501-mRNA-1"/>
    <property type="gene ID" value="SMUV_0000559501"/>
</dbReference>
<keyword evidence="2 5" id="KW-0812">Transmembrane</keyword>
<feature type="transmembrane region" description="Helical" evidence="5">
    <location>
        <begin position="153"/>
        <end position="171"/>
    </location>
</feature>
<evidence type="ECO:0000256" key="3">
    <source>
        <dbReference type="ARBA" id="ARBA00022989"/>
    </source>
</evidence>
<dbReference type="PANTHER" id="PTHR21389:SF0">
    <property type="entry name" value="ETOPOSIDE-INDUCED PROTEIN 2.4 HOMOLOG"/>
    <property type="match status" value="1"/>
</dbReference>
<proteinExistence type="predicted"/>
<evidence type="ECO:0000313" key="6">
    <source>
        <dbReference type="Proteomes" id="UP000046393"/>
    </source>
</evidence>
<evidence type="ECO:0000256" key="4">
    <source>
        <dbReference type="ARBA" id="ARBA00023136"/>
    </source>
</evidence>
<evidence type="ECO:0000256" key="1">
    <source>
        <dbReference type="ARBA" id="ARBA00004141"/>
    </source>
</evidence>
<dbReference type="GO" id="GO:0016236">
    <property type="term" value="P:macroautophagy"/>
    <property type="evidence" value="ECO:0007669"/>
    <property type="project" value="TreeGrafter"/>
</dbReference>
<reference evidence="7" key="1">
    <citation type="submission" date="2017-02" db="UniProtKB">
        <authorList>
            <consortium name="WormBaseParasite"/>
        </authorList>
    </citation>
    <scope>IDENTIFICATION</scope>
</reference>
<accession>A0A0N5AM07</accession>